<evidence type="ECO:0000313" key="2">
    <source>
        <dbReference type="Proteomes" id="UP000007966"/>
    </source>
</evidence>
<keyword evidence="2" id="KW-1185">Reference proteome</keyword>
<protein>
    <submittedName>
        <fullName evidence="1">Uncharacterized protein</fullName>
    </submittedName>
</protein>
<evidence type="ECO:0000313" key="1">
    <source>
        <dbReference type="EMBL" id="CAG73977.1"/>
    </source>
</evidence>
<dbReference type="eggNOG" id="ENOG5033BT5">
    <property type="taxonomic scope" value="Bacteria"/>
</dbReference>
<dbReference type="RefSeq" id="WP_011092664.1">
    <property type="nucleotide sequence ID" value="NC_004547.2"/>
</dbReference>
<sequence length="132" mass="15359">MSNKITLSYTNDFKSINHHKSPTQSLRIHCVSVRFNEEELEFLNFNRGNKSKGEWLRLTSLEKLPVIVPEINIESWKLLSDISQKLNRIINHLDTKSSNSELTKTEIFAVKRQILELRSCLTTSERSIRQSS</sequence>
<dbReference type="OrthoDB" id="6507084at2"/>
<organism evidence="1 2">
    <name type="scientific">Pectobacterium atrosepticum (strain SCRI 1043 / ATCC BAA-672)</name>
    <name type="common">Erwinia carotovora subsp. atroseptica</name>
    <dbReference type="NCBI Taxonomy" id="218491"/>
    <lineage>
        <taxon>Bacteria</taxon>
        <taxon>Pseudomonadati</taxon>
        <taxon>Pseudomonadota</taxon>
        <taxon>Gammaproteobacteria</taxon>
        <taxon>Enterobacterales</taxon>
        <taxon>Pectobacteriaceae</taxon>
        <taxon>Pectobacterium</taxon>
    </lineage>
</organism>
<dbReference type="EMBL" id="BX950851">
    <property type="protein sequence ID" value="CAG73977.1"/>
    <property type="molecule type" value="Genomic_DNA"/>
</dbReference>
<name>Q6D8A8_PECAS</name>
<dbReference type="KEGG" id="eca:ECA1066"/>
<gene>
    <name evidence="1" type="ordered locus">ECA1066</name>
</gene>
<accession>Q6D8A8</accession>
<dbReference type="AlphaFoldDB" id="Q6D8A8"/>
<dbReference type="STRING" id="218491.ECA1066"/>
<dbReference type="HOGENOM" id="CLU_149188_0_0_6"/>
<dbReference type="Proteomes" id="UP000007966">
    <property type="component" value="Chromosome"/>
</dbReference>
<proteinExistence type="predicted"/>
<reference evidence="1" key="1">
    <citation type="submission" date="2004-02" db="EMBL/GenBank/DDBJ databases">
        <title>The genome sequence of the enterobacterial phytopathogen Erwinia carotovora subsp. atroseptica SCRI1043 and functional genomic identification of novel virulence factors.</title>
        <authorList>
            <person name="Bell K.S."/>
            <person name="Sebaihia M."/>
            <person name="Pritchard L."/>
            <person name="Holden M."/>
            <person name="Hyman L.J."/>
            <person name="Holeva M.C."/>
            <person name="Thomson N.R."/>
            <person name="Bentley S.D."/>
            <person name="Churcher C."/>
            <person name="Mungall K."/>
            <person name="Atkin R."/>
            <person name="Bason N."/>
            <person name="Brooks K."/>
            <person name="Chillingworth T."/>
            <person name="Clark K."/>
            <person name="Doggett J."/>
            <person name="Fraser A."/>
            <person name="Hance Z."/>
            <person name="Hauser H."/>
            <person name="Jagels K."/>
            <person name="Moule S."/>
            <person name="Norbertczak H."/>
            <person name="Ormond D."/>
            <person name="Price C."/>
            <person name="Quail M.A."/>
            <person name="Sanders M."/>
            <person name="Walker D."/>
            <person name="Whitehead S."/>
            <person name="Salmond G.P.C."/>
            <person name="Birch P.R.J."/>
            <person name="Barrell B.G."/>
            <person name="Parkhill J."/>
            <person name="Toth I.K."/>
        </authorList>
    </citation>
    <scope>NUCLEOTIDE SEQUENCE</scope>
    <source>
        <strain evidence="1">SCRI1043</strain>
    </source>
</reference>